<dbReference type="KEGG" id="cbol:CGC65_15935"/>
<dbReference type="Proteomes" id="UP000284543">
    <property type="component" value="Unassembled WGS sequence"/>
</dbReference>
<dbReference type="Pfam" id="PF01473">
    <property type="entry name" value="Choline_bind_1"/>
    <property type="match status" value="1"/>
</dbReference>
<dbReference type="InterPro" id="IPR018337">
    <property type="entry name" value="Cell_wall/Cho-bd_repeat"/>
</dbReference>
<dbReference type="EMBL" id="QRZM01000006">
    <property type="protein sequence ID" value="RGV74781.1"/>
    <property type="molecule type" value="Genomic_DNA"/>
</dbReference>
<accession>A0A412Z4D3</accession>
<sequence length="261" mass="28255">MKAGKLTAGFCLTVLLTAAAAVTSMAAPGTSGDWRQEQDGRWYYYDEGGTMCTGWIEVGGKHYYLYEDGHCAMNEITPDGFRVDADGAWYEAKRELLGQEFPLPAGFQNSISLGDGWGGAQAALNGAAGKISADSGGKRKLLIDSTAIEYKSAVKSAKDDARYMGLYKDSTTGGYRLDIFILLDRNSETQSLGEALDYEVFKAMLTTVSSTPDQLEEAVYSSWQGDNSWNISRAAITSVGDCSVIYEAGQGYGRYYLRPSG</sequence>
<proteinExistence type="predicted"/>
<comment type="caution">
    <text evidence="1">The sequence shown here is derived from an EMBL/GenBank/DDBJ whole genome shotgun (WGS) entry which is preliminary data.</text>
</comment>
<protein>
    <recommendedName>
        <fullName evidence="3">Cell wall-binding protein</fullName>
    </recommendedName>
</protein>
<gene>
    <name evidence="1" type="ORF">DWW02_15675</name>
</gene>
<dbReference type="RefSeq" id="WP_002564381.1">
    <property type="nucleotide sequence ID" value="NZ_CABKUK010000001.1"/>
</dbReference>
<dbReference type="AlphaFoldDB" id="A0A412Z4D3"/>
<dbReference type="SUPFAM" id="SSF69360">
    <property type="entry name" value="Cell wall binding repeat"/>
    <property type="match status" value="1"/>
</dbReference>
<dbReference type="Gene3D" id="2.10.270.10">
    <property type="entry name" value="Cholin Binding"/>
    <property type="match status" value="1"/>
</dbReference>
<dbReference type="Pfam" id="PF19085">
    <property type="entry name" value="Choline_bind_2"/>
    <property type="match status" value="1"/>
</dbReference>
<reference evidence="1 2" key="1">
    <citation type="submission" date="2018-08" db="EMBL/GenBank/DDBJ databases">
        <title>A genome reference for cultivated species of the human gut microbiota.</title>
        <authorList>
            <person name="Zou Y."/>
            <person name="Xue W."/>
            <person name="Luo G."/>
        </authorList>
    </citation>
    <scope>NUCLEOTIDE SEQUENCE [LARGE SCALE GENOMIC DNA]</scope>
    <source>
        <strain evidence="1 2">AF14-18</strain>
    </source>
</reference>
<evidence type="ECO:0000313" key="2">
    <source>
        <dbReference type="Proteomes" id="UP000284543"/>
    </source>
</evidence>
<evidence type="ECO:0008006" key="3">
    <source>
        <dbReference type="Google" id="ProtNLM"/>
    </source>
</evidence>
<name>A0A412Z4D3_9FIRM</name>
<organism evidence="1 2">
    <name type="scientific">Enterocloster bolteae</name>
    <dbReference type="NCBI Taxonomy" id="208479"/>
    <lineage>
        <taxon>Bacteria</taxon>
        <taxon>Bacillati</taxon>
        <taxon>Bacillota</taxon>
        <taxon>Clostridia</taxon>
        <taxon>Lachnospirales</taxon>
        <taxon>Lachnospiraceae</taxon>
        <taxon>Enterocloster</taxon>
    </lineage>
</organism>
<evidence type="ECO:0000313" key="1">
    <source>
        <dbReference type="EMBL" id="RGV74781.1"/>
    </source>
</evidence>